<dbReference type="InterPro" id="IPR036390">
    <property type="entry name" value="WH_DNA-bd_sf"/>
</dbReference>
<dbReference type="SUPFAM" id="SSF46785">
    <property type="entry name" value="Winged helix' DNA-binding domain"/>
    <property type="match status" value="1"/>
</dbReference>
<dbReference type="Proteomes" id="UP000596827">
    <property type="component" value="Unassembled WGS sequence"/>
</dbReference>
<evidence type="ECO:0000256" key="4">
    <source>
        <dbReference type="ARBA" id="ARBA00023163"/>
    </source>
</evidence>
<dbReference type="InterPro" id="IPR036388">
    <property type="entry name" value="WH-like_DNA-bd_sf"/>
</dbReference>
<evidence type="ECO:0000313" key="6">
    <source>
        <dbReference type="EMBL" id="MBC5763035.1"/>
    </source>
</evidence>
<proteinExistence type="inferred from homology"/>
<dbReference type="AlphaFoldDB" id="A0A923M345"/>
<sequence length="309" mass="33673">MTLTQLRYLVAIVDHGFNISKAANAVHTSQPGVSKQIRLLEAELGINILERSAGRIVGLTEQGLNVAESAKAILKEANRLRAMGEDVLQQDVGELRIACLHAHAVSVLPGAVVAVQKAFPEVSVQVQQASAARCYELLKSGDIDFGITIEQPPAPYQLMSIPLGSSPRILLVPEGHELLGKGPVALQDIAAHRMLISRDTGANWDVMREIHRQGIELRPTVSLTDGAVIKAFVRAGAGIAIISSASFDEREDAALRAIDIGHIFGPGQTFAVFDPFRYMRGFGYHFIEQLAPHWTRQKVESEIRSFIYA</sequence>
<comment type="caution">
    <text evidence="6">The sequence shown here is derived from an EMBL/GenBank/DDBJ whole genome shotgun (WGS) entry which is preliminary data.</text>
</comment>
<dbReference type="Pfam" id="PF00126">
    <property type="entry name" value="HTH_1"/>
    <property type="match status" value="1"/>
</dbReference>
<dbReference type="Gene3D" id="1.10.10.10">
    <property type="entry name" value="Winged helix-like DNA-binding domain superfamily/Winged helix DNA-binding domain"/>
    <property type="match status" value="1"/>
</dbReference>
<name>A0A923M345_9BURK</name>
<dbReference type="GO" id="GO:0003677">
    <property type="term" value="F:DNA binding"/>
    <property type="evidence" value="ECO:0007669"/>
    <property type="project" value="UniProtKB-KW"/>
</dbReference>
<evidence type="ECO:0000256" key="1">
    <source>
        <dbReference type="ARBA" id="ARBA00009437"/>
    </source>
</evidence>
<accession>A0A923M345</accession>
<dbReference type="EMBL" id="JACORU010000001">
    <property type="protein sequence ID" value="MBC5763035.1"/>
    <property type="molecule type" value="Genomic_DNA"/>
</dbReference>
<keyword evidence="7" id="KW-1185">Reference proteome</keyword>
<dbReference type="Pfam" id="PF03466">
    <property type="entry name" value="LysR_substrate"/>
    <property type="match status" value="1"/>
</dbReference>
<dbReference type="PANTHER" id="PTHR30419">
    <property type="entry name" value="HTH-TYPE TRANSCRIPTIONAL REGULATOR YBHD"/>
    <property type="match status" value="1"/>
</dbReference>
<dbReference type="PRINTS" id="PR00039">
    <property type="entry name" value="HTHLYSR"/>
</dbReference>
<comment type="similarity">
    <text evidence="1">Belongs to the LysR transcriptional regulatory family.</text>
</comment>
<evidence type="ECO:0000256" key="2">
    <source>
        <dbReference type="ARBA" id="ARBA00023015"/>
    </source>
</evidence>
<dbReference type="RefSeq" id="WP_187079505.1">
    <property type="nucleotide sequence ID" value="NZ_JACORU010000001.1"/>
</dbReference>
<dbReference type="InterPro" id="IPR005119">
    <property type="entry name" value="LysR_subst-bd"/>
</dbReference>
<evidence type="ECO:0000313" key="7">
    <source>
        <dbReference type="Proteomes" id="UP000596827"/>
    </source>
</evidence>
<dbReference type="GO" id="GO:0005829">
    <property type="term" value="C:cytosol"/>
    <property type="evidence" value="ECO:0007669"/>
    <property type="project" value="TreeGrafter"/>
</dbReference>
<dbReference type="InterPro" id="IPR000847">
    <property type="entry name" value="LysR_HTH_N"/>
</dbReference>
<dbReference type="Gene3D" id="3.40.190.10">
    <property type="entry name" value="Periplasmic binding protein-like II"/>
    <property type="match status" value="2"/>
</dbReference>
<organism evidence="6 7">
    <name type="scientific">Ramlibacter albus</name>
    <dbReference type="NCBI Taxonomy" id="2079448"/>
    <lineage>
        <taxon>Bacteria</taxon>
        <taxon>Pseudomonadati</taxon>
        <taxon>Pseudomonadota</taxon>
        <taxon>Betaproteobacteria</taxon>
        <taxon>Burkholderiales</taxon>
        <taxon>Comamonadaceae</taxon>
        <taxon>Ramlibacter</taxon>
    </lineage>
</organism>
<keyword evidence="3" id="KW-0238">DNA-binding</keyword>
<evidence type="ECO:0000256" key="3">
    <source>
        <dbReference type="ARBA" id="ARBA00023125"/>
    </source>
</evidence>
<dbReference type="PROSITE" id="PS50931">
    <property type="entry name" value="HTH_LYSR"/>
    <property type="match status" value="1"/>
</dbReference>
<keyword evidence="4" id="KW-0804">Transcription</keyword>
<dbReference type="GO" id="GO:0003700">
    <property type="term" value="F:DNA-binding transcription factor activity"/>
    <property type="evidence" value="ECO:0007669"/>
    <property type="project" value="InterPro"/>
</dbReference>
<evidence type="ECO:0000259" key="5">
    <source>
        <dbReference type="PROSITE" id="PS50931"/>
    </source>
</evidence>
<keyword evidence="2" id="KW-0805">Transcription regulation</keyword>
<reference evidence="6" key="1">
    <citation type="submission" date="2020-08" db="EMBL/GenBank/DDBJ databases">
        <title>Ramlibacter sp. GTP1 16S ribosomal RNA gene genome sequencing and assembly.</title>
        <authorList>
            <person name="Kang M."/>
        </authorList>
    </citation>
    <scope>NUCLEOTIDE SEQUENCE</scope>
    <source>
        <strain evidence="6">GTP1</strain>
    </source>
</reference>
<feature type="domain" description="HTH lysR-type" evidence="5">
    <location>
        <begin position="1"/>
        <end position="59"/>
    </location>
</feature>
<protein>
    <submittedName>
        <fullName evidence="6">LysR family transcriptional regulator</fullName>
    </submittedName>
</protein>
<dbReference type="SUPFAM" id="SSF53850">
    <property type="entry name" value="Periplasmic binding protein-like II"/>
    <property type="match status" value="1"/>
</dbReference>
<gene>
    <name evidence="6" type="ORF">H8R02_01120</name>
</gene>
<dbReference type="InterPro" id="IPR050950">
    <property type="entry name" value="HTH-type_LysR_regulators"/>
</dbReference>